<evidence type="ECO:0000313" key="2">
    <source>
        <dbReference type="Proteomes" id="UP000798662"/>
    </source>
</evidence>
<sequence>MVGSIDRSSTCACALVFKNESLSNAWRIWEWCEGNMSTTSLADFSSVRPTTEAYTLHPSISSTFHSVGHLSFTARATNAAYTCQSAPSNPCFSRQCTSAPSSR</sequence>
<reference evidence="1" key="1">
    <citation type="submission" date="2019-11" db="EMBL/GenBank/DDBJ databases">
        <title>Nori genome reveals adaptations in red seaweeds to the harsh intertidal environment.</title>
        <authorList>
            <person name="Wang D."/>
            <person name="Mao Y."/>
        </authorList>
    </citation>
    <scope>NUCLEOTIDE SEQUENCE</scope>
    <source>
        <tissue evidence="1">Gametophyte</tissue>
    </source>
</reference>
<dbReference type="Proteomes" id="UP000798662">
    <property type="component" value="Chromosome 1"/>
</dbReference>
<proteinExistence type="predicted"/>
<organism evidence="1 2">
    <name type="scientific">Pyropia yezoensis</name>
    <name type="common">Susabi-nori</name>
    <name type="synonym">Porphyra yezoensis</name>
    <dbReference type="NCBI Taxonomy" id="2788"/>
    <lineage>
        <taxon>Eukaryota</taxon>
        <taxon>Rhodophyta</taxon>
        <taxon>Bangiophyceae</taxon>
        <taxon>Bangiales</taxon>
        <taxon>Bangiaceae</taxon>
        <taxon>Pyropia</taxon>
    </lineage>
</organism>
<protein>
    <submittedName>
        <fullName evidence="1">Uncharacterized protein</fullName>
    </submittedName>
</protein>
<name>A0ACC3BSE9_PYRYE</name>
<dbReference type="EMBL" id="CM020618">
    <property type="protein sequence ID" value="KAK1860879.1"/>
    <property type="molecule type" value="Genomic_DNA"/>
</dbReference>
<comment type="caution">
    <text evidence="1">The sequence shown here is derived from an EMBL/GenBank/DDBJ whole genome shotgun (WGS) entry which is preliminary data.</text>
</comment>
<gene>
    <name evidence="1" type="ORF">I4F81_003465</name>
</gene>
<evidence type="ECO:0000313" key="1">
    <source>
        <dbReference type="EMBL" id="KAK1860879.1"/>
    </source>
</evidence>
<keyword evidence="2" id="KW-1185">Reference proteome</keyword>
<accession>A0ACC3BSE9</accession>